<dbReference type="Proteomes" id="UP001239111">
    <property type="component" value="Chromosome 1"/>
</dbReference>
<sequence>MVLIGNASQPDLNCAGVIIAPHYALTTDFCAQSIKKHNLTITSGSKLPSNQSADHGLKFILDSSNDYGYKALEYSLDSAFAIVRVEKPFIYGVKKCQPVKFPSKGFKVNSREKVTAIGVKSMSSGDNSGYVHNLSLEIRNDRICERVLGNFTAQGCIREIDPNRNLVPLSIDDVPIFMGKNTLIGELIGFGGNRLYINAEGIKGKKGYVGNLYHTLTDGDLNFIKLYSDDEYWQSNLQFNLVSKNLLE</sequence>
<evidence type="ECO:0000313" key="1">
    <source>
        <dbReference type="EMBL" id="KAJ8683017.1"/>
    </source>
</evidence>
<name>A0ACC2PI23_9HYME</name>
<gene>
    <name evidence="1" type="ORF">QAD02_018809</name>
</gene>
<accession>A0ACC2PI23</accession>
<proteinExistence type="predicted"/>
<dbReference type="EMBL" id="CM056741">
    <property type="protein sequence ID" value="KAJ8683017.1"/>
    <property type="molecule type" value="Genomic_DNA"/>
</dbReference>
<comment type="caution">
    <text evidence="1">The sequence shown here is derived from an EMBL/GenBank/DDBJ whole genome shotgun (WGS) entry which is preliminary data.</text>
</comment>
<evidence type="ECO:0000313" key="2">
    <source>
        <dbReference type="Proteomes" id="UP001239111"/>
    </source>
</evidence>
<reference evidence="1" key="1">
    <citation type="submission" date="2023-04" db="EMBL/GenBank/DDBJ databases">
        <title>A chromosome-level genome assembly of the parasitoid wasp Eretmocerus hayati.</title>
        <authorList>
            <person name="Zhong Y."/>
            <person name="Liu S."/>
            <person name="Liu Y."/>
        </authorList>
    </citation>
    <scope>NUCLEOTIDE SEQUENCE</scope>
    <source>
        <strain evidence="1">ZJU_SS_LIU_2023</strain>
    </source>
</reference>
<organism evidence="1 2">
    <name type="scientific">Eretmocerus hayati</name>
    <dbReference type="NCBI Taxonomy" id="131215"/>
    <lineage>
        <taxon>Eukaryota</taxon>
        <taxon>Metazoa</taxon>
        <taxon>Ecdysozoa</taxon>
        <taxon>Arthropoda</taxon>
        <taxon>Hexapoda</taxon>
        <taxon>Insecta</taxon>
        <taxon>Pterygota</taxon>
        <taxon>Neoptera</taxon>
        <taxon>Endopterygota</taxon>
        <taxon>Hymenoptera</taxon>
        <taxon>Apocrita</taxon>
        <taxon>Proctotrupomorpha</taxon>
        <taxon>Chalcidoidea</taxon>
        <taxon>Aphelinidae</taxon>
        <taxon>Aphelininae</taxon>
        <taxon>Eretmocerus</taxon>
    </lineage>
</organism>
<protein>
    <submittedName>
        <fullName evidence="1">Uncharacterized protein</fullName>
    </submittedName>
</protein>
<keyword evidence="2" id="KW-1185">Reference proteome</keyword>